<dbReference type="Proteomes" id="UP000292686">
    <property type="component" value="Unassembled WGS sequence"/>
</dbReference>
<dbReference type="EMBL" id="JACCBI010000001">
    <property type="protein sequence ID" value="NYD66707.1"/>
    <property type="molecule type" value="Genomic_DNA"/>
</dbReference>
<dbReference type="EMBL" id="SDPM01000002">
    <property type="protein sequence ID" value="RXZ87370.1"/>
    <property type="molecule type" value="Genomic_DNA"/>
</dbReference>
<keyword evidence="4" id="KW-1185">Reference proteome</keyword>
<proteinExistence type="predicted"/>
<feature type="compositionally biased region" description="Pro residues" evidence="1">
    <location>
        <begin position="26"/>
        <end position="44"/>
    </location>
</feature>
<dbReference type="PANTHER" id="PTHR30032">
    <property type="entry name" value="N-ACETYLMURAMOYL-L-ALANINE AMIDASE-RELATED"/>
    <property type="match status" value="1"/>
</dbReference>
<evidence type="ECO:0000313" key="4">
    <source>
        <dbReference type="Proteomes" id="UP000292686"/>
    </source>
</evidence>
<evidence type="ECO:0000313" key="5">
    <source>
        <dbReference type="Proteomes" id="UP000581087"/>
    </source>
</evidence>
<evidence type="ECO:0000313" key="2">
    <source>
        <dbReference type="EMBL" id="NYD66707.1"/>
    </source>
</evidence>
<dbReference type="Gene3D" id="3.40.50.12090">
    <property type="match status" value="1"/>
</dbReference>
<sequence length="642" mass="67273">MSSPAWAAEPEPTGGVIESGETATPTPEPTELPEPTEVPAPTEEPVPTEQPTEAPVPSEEPEPTEAPEPTAVPEPTEAPAPAEDEYDFPTYVPSESFAALNGWLDFTKRAVASNFRPGNIISDFNFYNGSAMTEAEIQRFLEVQGASCNGPLCLKNLRVDTPTRTWSFGTCSTYQGAAGESAARIIYKVQRACNLSAKVILVTLQKEQTLITRSSVSESDLRKAMGYGCPDTSVCDSTYYGFFNQIFAAGRQLTWYSNPGGSFTSIKIGQSNPIRFSPDASCGSSNVVVENRATAALYYYTPYQPNASALANLYGTGDRCGAYGNRNFWVFYTDWFGDPRLTTFLPIERLSGDSRYETAAAISRATYGASGIPVVYIASGGDFPDALSAAPAAVKQGGPLLLVNPGGTPSATIAELARLKPKRIVIVGGTGAVSETVANQVASYAPVTRIAGEDRYETSRKVVEYAFPSVSSAYIATGADFPDALSAGAAAGSKGVPVLLVPGTGNSLDPQTTKALTDRGIRSAKIAGGAGVVTTGVEQALTNAGIGTARLSGADRYLTSVAINKDAFGNVGTAYVATGMDYPDALAGAAGAGKSKAPLYLSWPSCMTSQVRGDITSSNVKTLRLLGGSAVLNDRVAFTTVC</sequence>
<dbReference type="OrthoDB" id="9764271at2"/>
<accession>A0A4Q2ME56</accession>
<dbReference type="InterPro" id="IPR007253">
    <property type="entry name" value="Cell_wall-bd_2"/>
</dbReference>
<reference evidence="3 4" key="1">
    <citation type="submission" date="2019-01" db="EMBL/GenBank/DDBJ databases">
        <title>Agromyces.</title>
        <authorList>
            <person name="Li J."/>
        </authorList>
    </citation>
    <scope>NUCLEOTIDE SEQUENCE [LARGE SCALE GENOMIC DNA]</scope>
    <source>
        <strain evidence="3 4">DSM 23870</strain>
    </source>
</reference>
<dbReference type="RefSeq" id="WP_129172944.1">
    <property type="nucleotide sequence ID" value="NZ_JACCBI010000001.1"/>
</dbReference>
<evidence type="ECO:0000256" key="1">
    <source>
        <dbReference type="SAM" id="MobiDB-lite"/>
    </source>
</evidence>
<dbReference type="Pfam" id="PF04122">
    <property type="entry name" value="CW_binding_2"/>
    <property type="match status" value="3"/>
</dbReference>
<comment type="caution">
    <text evidence="3">The sequence shown here is derived from an EMBL/GenBank/DDBJ whole genome shotgun (WGS) entry which is preliminary data.</text>
</comment>
<gene>
    <name evidence="2" type="ORF">BJ972_001226</name>
    <name evidence="3" type="ORF">ESP50_05470</name>
</gene>
<feature type="compositionally biased region" description="Low complexity" evidence="1">
    <location>
        <begin position="45"/>
        <end position="57"/>
    </location>
</feature>
<dbReference type="PANTHER" id="PTHR30032:SF8">
    <property type="entry name" value="GERMINATION-SPECIFIC N-ACETYLMURAMOYL-L-ALANINE AMIDASE"/>
    <property type="match status" value="1"/>
</dbReference>
<feature type="compositionally biased region" description="Pro residues" evidence="1">
    <location>
        <begin position="66"/>
        <end position="78"/>
    </location>
</feature>
<name>A0A4Q2ME56_9MICO</name>
<dbReference type="InterPro" id="IPR051922">
    <property type="entry name" value="Bact_Sporulation_Assoc"/>
</dbReference>
<reference evidence="2 5" key="2">
    <citation type="submission" date="2020-07" db="EMBL/GenBank/DDBJ databases">
        <title>Sequencing the genomes of 1000 actinobacteria strains.</title>
        <authorList>
            <person name="Klenk H.-P."/>
        </authorList>
    </citation>
    <scope>NUCLEOTIDE SEQUENCE [LARGE SCALE GENOMIC DNA]</scope>
    <source>
        <strain evidence="2 5">DSM 23870</strain>
    </source>
</reference>
<dbReference type="AlphaFoldDB" id="A0A4Q2ME56"/>
<feature type="region of interest" description="Disordered" evidence="1">
    <location>
        <begin position="1"/>
        <end position="88"/>
    </location>
</feature>
<dbReference type="Proteomes" id="UP000581087">
    <property type="component" value="Unassembled WGS sequence"/>
</dbReference>
<organism evidence="3 4">
    <name type="scientific">Agromyces atrinae</name>
    <dbReference type="NCBI Taxonomy" id="592376"/>
    <lineage>
        <taxon>Bacteria</taxon>
        <taxon>Bacillati</taxon>
        <taxon>Actinomycetota</taxon>
        <taxon>Actinomycetes</taxon>
        <taxon>Micrococcales</taxon>
        <taxon>Microbacteriaceae</taxon>
        <taxon>Agromyces</taxon>
    </lineage>
</organism>
<protein>
    <submittedName>
        <fullName evidence="2">Putative cell wall-binding protein</fullName>
    </submittedName>
</protein>
<evidence type="ECO:0000313" key="3">
    <source>
        <dbReference type="EMBL" id="RXZ87370.1"/>
    </source>
</evidence>